<keyword evidence="4" id="KW-1185">Reference proteome</keyword>
<dbReference type="SUPFAM" id="SSF56672">
    <property type="entry name" value="DNA/RNA polymerases"/>
    <property type="match status" value="1"/>
</dbReference>
<evidence type="ECO:0000313" key="4">
    <source>
        <dbReference type="Proteomes" id="UP001151760"/>
    </source>
</evidence>
<feature type="region of interest" description="Disordered" evidence="1">
    <location>
        <begin position="360"/>
        <end position="379"/>
    </location>
</feature>
<sequence length="543" mass="62421">MQEELNQFVANDVWDLVPLPMSLSIIGTKWLFRNKSDENGIVSRNKARLVAQGYNQQEGIDYDETYALVASSFLNGFINKEVYVAQPSGFIDVQKPNYVYKLKKDLYGLKQAPKAWYDRLKAFLIKHEYSMGMVDNTLFTKKSKSHLIIVQIYVDDIIFGSTSQNLCDDFSKIMHDEFEMSMMGELNFFLGLQIKQMEDGIFFNQSKYIKEMLKKFSLEDSKPTKTPMSTEIKITKDDEADSVDSSKYRGMIGSLLYLTASRPDIMFNVCLCARFQENPKTTHLEAVKRIFRYIRGTSHLGLWYPKGTGVETVVYVDSDHAGDYVDRKSTSGICTFIGCYFDHLGSLETLPYYSHDRSELRSPREGMSTSTMDETSSHRLRYTPRRRSDFCDNKGVIDLSKNPVQHSRTKHIEFVTTFLRVTSKMGLFSIREVASDDNIADIFTSFKTNLESRYVHEGRTIHPSFYKDLSDDSVAKFTAIETPITISQLKSSFQHLFAQFVELIQLPYQGNCIYSDAWGLDELKKTLQQIPPYNLRLPAIDDI</sequence>
<evidence type="ECO:0000256" key="1">
    <source>
        <dbReference type="SAM" id="MobiDB-lite"/>
    </source>
</evidence>
<organism evidence="3 4">
    <name type="scientific">Tanacetum coccineum</name>
    <dbReference type="NCBI Taxonomy" id="301880"/>
    <lineage>
        <taxon>Eukaryota</taxon>
        <taxon>Viridiplantae</taxon>
        <taxon>Streptophyta</taxon>
        <taxon>Embryophyta</taxon>
        <taxon>Tracheophyta</taxon>
        <taxon>Spermatophyta</taxon>
        <taxon>Magnoliopsida</taxon>
        <taxon>eudicotyledons</taxon>
        <taxon>Gunneridae</taxon>
        <taxon>Pentapetalae</taxon>
        <taxon>asterids</taxon>
        <taxon>campanulids</taxon>
        <taxon>Asterales</taxon>
        <taxon>Asteraceae</taxon>
        <taxon>Asteroideae</taxon>
        <taxon>Anthemideae</taxon>
        <taxon>Anthemidinae</taxon>
        <taxon>Tanacetum</taxon>
    </lineage>
</organism>
<gene>
    <name evidence="3" type="ORF">Tco_1045859</name>
</gene>
<dbReference type="Proteomes" id="UP001151760">
    <property type="component" value="Unassembled WGS sequence"/>
</dbReference>
<dbReference type="CDD" id="cd09272">
    <property type="entry name" value="RNase_HI_RT_Ty1"/>
    <property type="match status" value="1"/>
</dbReference>
<evidence type="ECO:0000259" key="2">
    <source>
        <dbReference type="Pfam" id="PF07727"/>
    </source>
</evidence>
<name>A0ABQ5GUG9_9ASTR</name>
<dbReference type="Pfam" id="PF07727">
    <property type="entry name" value="RVT_2"/>
    <property type="match status" value="1"/>
</dbReference>
<protein>
    <submittedName>
        <fullName evidence="3">Retrovirus-related pol polyprotein from transposon TNT 1-94</fullName>
    </submittedName>
</protein>
<feature type="domain" description="Reverse transcriptase Ty1/copia-type" evidence="2">
    <location>
        <begin position="69"/>
        <end position="229"/>
    </location>
</feature>
<dbReference type="InterPro" id="IPR043502">
    <property type="entry name" value="DNA/RNA_pol_sf"/>
</dbReference>
<dbReference type="PANTHER" id="PTHR11439:SF483">
    <property type="entry name" value="PEPTIDE SYNTHASE GLIP-LIKE, PUTATIVE (AFU_ORTHOLOGUE AFUA_3G12920)-RELATED"/>
    <property type="match status" value="1"/>
</dbReference>
<dbReference type="PANTHER" id="PTHR11439">
    <property type="entry name" value="GAG-POL-RELATED RETROTRANSPOSON"/>
    <property type="match status" value="1"/>
</dbReference>
<proteinExistence type="predicted"/>
<dbReference type="EMBL" id="BQNB010018870">
    <property type="protein sequence ID" value="GJT79134.1"/>
    <property type="molecule type" value="Genomic_DNA"/>
</dbReference>
<evidence type="ECO:0000313" key="3">
    <source>
        <dbReference type="EMBL" id="GJT79134.1"/>
    </source>
</evidence>
<dbReference type="InterPro" id="IPR013103">
    <property type="entry name" value="RVT_2"/>
</dbReference>
<comment type="caution">
    <text evidence="3">The sequence shown here is derived from an EMBL/GenBank/DDBJ whole genome shotgun (WGS) entry which is preliminary data.</text>
</comment>
<reference evidence="3" key="1">
    <citation type="journal article" date="2022" name="Int. J. Mol. Sci.">
        <title>Draft Genome of Tanacetum Coccineum: Genomic Comparison of Closely Related Tanacetum-Family Plants.</title>
        <authorList>
            <person name="Yamashiro T."/>
            <person name="Shiraishi A."/>
            <person name="Nakayama K."/>
            <person name="Satake H."/>
        </authorList>
    </citation>
    <scope>NUCLEOTIDE SEQUENCE</scope>
</reference>
<accession>A0ABQ5GUG9</accession>
<reference evidence="3" key="2">
    <citation type="submission" date="2022-01" db="EMBL/GenBank/DDBJ databases">
        <authorList>
            <person name="Yamashiro T."/>
            <person name="Shiraishi A."/>
            <person name="Satake H."/>
            <person name="Nakayama K."/>
        </authorList>
    </citation>
    <scope>NUCLEOTIDE SEQUENCE</scope>
</reference>